<evidence type="ECO:0000313" key="3">
    <source>
        <dbReference type="Proteomes" id="UP000279859"/>
    </source>
</evidence>
<dbReference type="Pfam" id="PF01547">
    <property type="entry name" value="SBP_bac_1"/>
    <property type="match status" value="1"/>
</dbReference>
<keyword evidence="1" id="KW-0732">Signal</keyword>
<evidence type="ECO:0000256" key="1">
    <source>
        <dbReference type="SAM" id="SignalP"/>
    </source>
</evidence>
<feature type="signal peptide" evidence="1">
    <location>
        <begin position="1"/>
        <end position="29"/>
    </location>
</feature>
<sequence>MRKRRWIAAAAITAVGALALSGCSGGSGAGAEKTFDPNEKITLNLTWWGNDDRAAKYGEMVDAFEDKYPNITVDTSFMDYPAYWEKRKTEAAGGGLPDVMQFDWTYVSEFGQNGLLAPLDDFYGDEIDVSSIDENVLSAGEVDGKHVAIPVGTNSWALFQNDRLLGELGVDAYPGGGTWDDYNAYLAEVKKAGDGKVWGGTDYTGRIQFFELWLRQQGKSLFDEDNKPAFTKDDLAEFLNMGEKIRSEGLVVPQKKVEEVKPKSGFGSLLATSEASWDNFGAGYMADSGEKSLSLVAPPALPGAEKDLYLKPAMLIAIGAKTKHPEAAAMLTDFLTTTEKSGEVFGASRGIPVTKAASATLQGADADVVKYEESIAGRIGPAPVPPVGYGSLEQKFLDLGNSIGLGAISVDDFVDQFFNEMDVILN</sequence>
<dbReference type="InterPro" id="IPR050490">
    <property type="entry name" value="Bact_solute-bd_prot1"/>
</dbReference>
<protein>
    <submittedName>
        <fullName evidence="2">Extracellular solute-binding protein</fullName>
    </submittedName>
</protein>
<reference evidence="2 3" key="1">
    <citation type="submission" date="2018-11" db="EMBL/GenBank/DDBJ databases">
        <title>Cryobacterium sp. nov., isolated from rhizosphere soil of lettuce.</title>
        <authorList>
            <person name="Wang Y."/>
        </authorList>
    </citation>
    <scope>NUCLEOTIDE SEQUENCE [LARGE SCALE GENOMIC DNA]</scope>
    <source>
        <strain evidence="2 3">NEAU-85</strain>
    </source>
</reference>
<accession>A0A3M8LQH3</accession>
<organism evidence="2 3">
    <name type="scientific">Cryobacterium tepidiphilum</name>
    <dbReference type="NCBI Taxonomy" id="2486026"/>
    <lineage>
        <taxon>Bacteria</taxon>
        <taxon>Bacillati</taxon>
        <taxon>Actinomycetota</taxon>
        <taxon>Actinomycetes</taxon>
        <taxon>Micrococcales</taxon>
        <taxon>Microbacteriaceae</taxon>
        <taxon>Cryobacterium</taxon>
    </lineage>
</organism>
<dbReference type="InterPro" id="IPR006059">
    <property type="entry name" value="SBP"/>
</dbReference>
<dbReference type="PROSITE" id="PS51257">
    <property type="entry name" value="PROKAR_LIPOPROTEIN"/>
    <property type="match status" value="1"/>
</dbReference>
<dbReference type="PANTHER" id="PTHR43649:SF11">
    <property type="entry name" value="ABC TRANSPORTER SUBSTRATE-BINDING PROTEIN YESO-RELATED"/>
    <property type="match status" value="1"/>
</dbReference>
<gene>
    <name evidence="2" type="ORF">EEJ31_02375</name>
</gene>
<dbReference type="Gene3D" id="3.40.190.10">
    <property type="entry name" value="Periplasmic binding protein-like II"/>
    <property type="match status" value="2"/>
</dbReference>
<dbReference type="Proteomes" id="UP000279859">
    <property type="component" value="Unassembled WGS sequence"/>
</dbReference>
<keyword evidence="3" id="KW-1185">Reference proteome</keyword>
<comment type="caution">
    <text evidence="2">The sequence shown here is derived from an EMBL/GenBank/DDBJ whole genome shotgun (WGS) entry which is preliminary data.</text>
</comment>
<dbReference type="EMBL" id="RDSR01000002">
    <property type="protein sequence ID" value="RNE67089.1"/>
    <property type="molecule type" value="Genomic_DNA"/>
</dbReference>
<feature type="chain" id="PRO_5039486216" evidence="1">
    <location>
        <begin position="30"/>
        <end position="426"/>
    </location>
</feature>
<name>A0A3M8LQH3_9MICO</name>
<proteinExistence type="predicted"/>
<dbReference type="OrthoDB" id="7918484at2"/>
<dbReference type="SUPFAM" id="SSF53850">
    <property type="entry name" value="Periplasmic binding protein-like II"/>
    <property type="match status" value="1"/>
</dbReference>
<evidence type="ECO:0000313" key="2">
    <source>
        <dbReference type="EMBL" id="RNE67089.1"/>
    </source>
</evidence>
<dbReference type="AlphaFoldDB" id="A0A3M8LQH3"/>
<dbReference type="PANTHER" id="PTHR43649">
    <property type="entry name" value="ARABINOSE-BINDING PROTEIN-RELATED"/>
    <property type="match status" value="1"/>
</dbReference>